<evidence type="ECO:0000256" key="3">
    <source>
        <dbReference type="SAM" id="MobiDB-lite"/>
    </source>
</evidence>
<feature type="region of interest" description="Disordered" evidence="3">
    <location>
        <begin position="1"/>
        <end position="31"/>
    </location>
</feature>
<dbReference type="InterPro" id="IPR003616">
    <property type="entry name" value="Post-SET_dom"/>
</dbReference>
<dbReference type="InterPro" id="IPR046341">
    <property type="entry name" value="SET_dom_sf"/>
</dbReference>
<feature type="domain" description="Post-SET" evidence="4">
    <location>
        <begin position="157"/>
        <end position="173"/>
    </location>
</feature>
<organism evidence="5 6">
    <name type="scientific">Chlamydomonas schloesseri</name>
    <dbReference type="NCBI Taxonomy" id="2026947"/>
    <lineage>
        <taxon>Eukaryota</taxon>
        <taxon>Viridiplantae</taxon>
        <taxon>Chlorophyta</taxon>
        <taxon>core chlorophytes</taxon>
        <taxon>Chlorophyceae</taxon>
        <taxon>CS clade</taxon>
        <taxon>Chlamydomonadales</taxon>
        <taxon>Chlamydomonadaceae</taxon>
        <taxon>Chlamydomonas</taxon>
    </lineage>
</organism>
<comment type="caution">
    <text evidence="5">The sequence shown here is derived from an EMBL/GenBank/DDBJ whole genome shotgun (WGS) entry which is preliminary data.</text>
</comment>
<dbReference type="AlphaFoldDB" id="A0A835TBY1"/>
<accession>A0A835TBY1</accession>
<dbReference type="EMBL" id="JAEHOD010000038">
    <property type="protein sequence ID" value="KAG2440388.1"/>
    <property type="molecule type" value="Genomic_DNA"/>
</dbReference>
<keyword evidence="1" id="KW-0489">Methyltransferase</keyword>
<dbReference type="SUPFAM" id="SSF82199">
    <property type="entry name" value="SET domain"/>
    <property type="match status" value="1"/>
</dbReference>
<dbReference type="Gene3D" id="2.170.270.10">
    <property type="entry name" value="SET domain"/>
    <property type="match status" value="1"/>
</dbReference>
<dbReference type="GO" id="GO:0008168">
    <property type="term" value="F:methyltransferase activity"/>
    <property type="evidence" value="ECO:0007669"/>
    <property type="project" value="UniProtKB-KW"/>
</dbReference>
<name>A0A835TBY1_9CHLO</name>
<protein>
    <recommendedName>
        <fullName evidence="4">Post-SET domain-containing protein</fullName>
    </recommendedName>
</protein>
<proteinExistence type="predicted"/>
<dbReference type="GO" id="GO:0032259">
    <property type="term" value="P:methylation"/>
    <property type="evidence" value="ECO:0007669"/>
    <property type="project" value="UniProtKB-KW"/>
</dbReference>
<keyword evidence="6" id="KW-1185">Reference proteome</keyword>
<gene>
    <name evidence="5" type="ORF">HYH02_010278</name>
</gene>
<dbReference type="Proteomes" id="UP000613740">
    <property type="component" value="Unassembled WGS sequence"/>
</dbReference>
<evidence type="ECO:0000313" key="6">
    <source>
        <dbReference type="Proteomes" id="UP000613740"/>
    </source>
</evidence>
<reference evidence="5" key="1">
    <citation type="journal article" date="2020" name="bioRxiv">
        <title>Comparative genomics of Chlamydomonas.</title>
        <authorList>
            <person name="Craig R.J."/>
            <person name="Hasan A.R."/>
            <person name="Ness R.W."/>
            <person name="Keightley P.D."/>
        </authorList>
    </citation>
    <scope>NUCLEOTIDE SEQUENCE</scope>
    <source>
        <strain evidence="5">CCAP 11/173</strain>
    </source>
</reference>
<feature type="compositionally biased region" description="Gly residues" evidence="3">
    <location>
        <begin position="262"/>
        <end position="279"/>
    </location>
</feature>
<sequence>MKRAASQREDRESSVASSGEQAAKERKRQAAHIARLVKSTEELNASLRKAAAKRESSTAQVLGRLSEVGQRYMATLLAGKLTRQGVRCGGCSSLITGGAAYKLNHSCAPNMESSPVWVPAWGDVVVSVLQPPPGAGPLAAHEELCWSYSAVCDTKEEEMGCQCGVPGCSGLLVLWGGHKPPGRAARPALLAGLNARGQGGGGGHGEVAAGEVRAHGRQGGGGQEHGGAVVANGAVGARNQGFQTGGRAAGRVQHHHAPAGQRAGGGQQQGVEGGGGCAGGRRQAQGTVNVPTESHAPWEGSHTGP</sequence>
<keyword evidence="2" id="KW-0808">Transferase</keyword>
<evidence type="ECO:0000256" key="1">
    <source>
        <dbReference type="ARBA" id="ARBA00022603"/>
    </source>
</evidence>
<evidence type="ECO:0000313" key="5">
    <source>
        <dbReference type="EMBL" id="KAG2440388.1"/>
    </source>
</evidence>
<evidence type="ECO:0000256" key="2">
    <source>
        <dbReference type="ARBA" id="ARBA00022679"/>
    </source>
</evidence>
<dbReference type="PROSITE" id="PS50868">
    <property type="entry name" value="POST_SET"/>
    <property type="match status" value="1"/>
</dbReference>
<evidence type="ECO:0000259" key="4">
    <source>
        <dbReference type="PROSITE" id="PS50868"/>
    </source>
</evidence>
<feature type="compositionally biased region" description="Basic and acidic residues" evidence="3">
    <location>
        <begin position="1"/>
        <end position="13"/>
    </location>
</feature>
<feature type="region of interest" description="Disordered" evidence="3">
    <location>
        <begin position="243"/>
        <end position="305"/>
    </location>
</feature>